<keyword evidence="1" id="KW-0175">Coiled coil</keyword>
<reference evidence="2" key="1">
    <citation type="journal article" date="2020" name="mSystems">
        <title>Genome- and Community-Level Interaction Insights into Carbon Utilization and Element Cycling Functions of Hydrothermarchaeota in Hydrothermal Sediment.</title>
        <authorList>
            <person name="Zhou Z."/>
            <person name="Liu Y."/>
            <person name="Xu W."/>
            <person name="Pan J."/>
            <person name="Luo Z.H."/>
            <person name="Li M."/>
        </authorList>
    </citation>
    <scope>NUCLEOTIDE SEQUENCE [LARGE SCALE GENOMIC DNA]</scope>
    <source>
        <strain evidence="2">SpSt-125</strain>
    </source>
</reference>
<dbReference type="EMBL" id="DSEU01000040">
    <property type="protein sequence ID" value="HEM67102.1"/>
    <property type="molecule type" value="Genomic_DNA"/>
</dbReference>
<comment type="caution">
    <text evidence="2">The sequence shown here is derived from an EMBL/GenBank/DDBJ whole genome shotgun (WGS) entry which is preliminary data.</text>
</comment>
<sequence>MSKFSRMNIPKSEEDVKKISEEIMQQESQNIEVETEESEVHSHKEVDLSIVAHELTHIQELLLHVIHVIRELRDSVDNLNVTIRKSLRALALLQVVNSMSDTESKFKLLEQVSKDLGIELKKHE</sequence>
<name>A0A7J2U4J0_9CREN</name>
<protein>
    <submittedName>
        <fullName evidence="2">Uncharacterized protein</fullName>
    </submittedName>
</protein>
<dbReference type="AlphaFoldDB" id="A0A7J2U4J0"/>
<evidence type="ECO:0000313" key="2">
    <source>
        <dbReference type="EMBL" id="HEM67102.1"/>
    </source>
</evidence>
<gene>
    <name evidence="2" type="ORF">ENO26_06000</name>
</gene>
<accession>A0A7J2U4J0</accession>
<proteinExistence type="predicted"/>
<organism evidence="2">
    <name type="scientific">Ignisphaera aggregans</name>
    <dbReference type="NCBI Taxonomy" id="334771"/>
    <lineage>
        <taxon>Archaea</taxon>
        <taxon>Thermoproteota</taxon>
        <taxon>Thermoprotei</taxon>
        <taxon>Desulfurococcales</taxon>
        <taxon>Desulfurococcaceae</taxon>
        <taxon>Ignisphaera</taxon>
    </lineage>
</organism>
<feature type="coiled-coil region" evidence="1">
    <location>
        <begin position="9"/>
        <end position="36"/>
    </location>
</feature>
<evidence type="ECO:0000256" key="1">
    <source>
        <dbReference type="SAM" id="Coils"/>
    </source>
</evidence>